<dbReference type="HAMAP" id="MF_00527">
    <property type="entry name" value="3MGH"/>
    <property type="match status" value="1"/>
</dbReference>
<dbReference type="SUPFAM" id="SSF50486">
    <property type="entry name" value="FMT C-terminal domain-like"/>
    <property type="match status" value="1"/>
</dbReference>
<dbReference type="EC" id="3.2.2.-" evidence="5"/>
<evidence type="ECO:0000256" key="1">
    <source>
        <dbReference type="ARBA" id="ARBA00009232"/>
    </source>
</evidence>
<keyword evidence="2 5" id="KW-0227">DNA damage</keyword>
<organism evidence="6 7">
    <name type="scientific">Ruminococcus flavefaciens 007c</name>
    <dbReference type="NCBI Taxonomy" id="1341157"/>
    <lineage>
        <taxon>Bacteria</taxon>
        <taxon>Bacillati</taxon>
        <taxon>Bacillota</taxon>
        <taxon>Clostridia</taxon>
        <taxon>Eubacteriales</taxon>
        <taxon>Oscillospiraceae</taxon>
        <taxon>Ruminococcus</taxon>
    </lineage>
</organism>
<dbReference type="Proteomes" id="UP000019365">
    <property type="component" value="Unassembled WGS sequence"/>
</dbReference>
<dbReference type="CDD" id="cd00540">
    <property type="entry name" value="AAG"/>
    <property type="match status" value="1"/>
</dbReference>
<evidence type="ECO:0000256" key="2">
    <source>
        <dbReference type="ARBA" id="ARBA00022763"/>
    </source>
</evidence>
<dbReference type="PANTHER" id="PTHR10429">
    <property type="entry name" value="DNA-3-METHYLADENINE GLYCOSYLASE"/>
    <property type="match status" value="1"/>
</dbReference>
<dbReference type="InterPro" id="IPR011034">
    <property type="entry name" value="Formyl_transferase-like_C_sf"/>
</dbReference>
<comment type="similarity">
    <text evidence="1 5">Belongs to the DNA glycosylase MPG family.</text>
</comment>
<keyword evidence="4 5" id="KW-0234">DNA repair</keyword>
<gene>
    <name evidence="6" type="ORF">RF007C_04625</name>
</gene>
<keyword evidence="7" id="KW-1185">Reference proteome</keyword>
<dbReference type="eggNOG" id="COG2094">
    <property type="taxonomic scope" value="Bacteria"/>
</dbReference>
<dbReference type="PANTHER" id="PTHR10429:SF0">
    <property type="entry name" value="DNA-3-METHYLADENINE GLYCOSYLASE"/>
    <property type="match status" value="1"/>
</dbReference>
<reference evidence="6 7" key="1">
    <citation type="journal article" date="2014" name="PLoS ONE">
        <title>Rumen cellulosomics: divergent fiber-degrading strategies revealed by comparative genome-wide analysis of six ruminococcal strains.</title>
        <authorList>
            <person name="Dassa B."/>
            <person name="Borovok I."/>
            <person name="Ruimy-Israeli V."/>
            <person name="Lamed R."/>
            <person name="Flint H.J."/>
            <person name="Duncan S.H."/>
            <person name="Henrissat B."/>
            <person name="Coutinho P."/>
            <person name="Morrison M."/>
            <person name="Mosoni P."/>
            <person name="Yeoman C.J."/>
            <person name="White B.A."/>
            <person name="Bayer E.A."/>
        </authorList>
    </citation>
    <scope>NUCLEOTIDE SEQUENCE [LARGE SCALE GENOMIC DNA]</scope>
    <source>
        <strain evidence="6 7">007c</strain>
    </source>
</reference>
<evidence type="ECO:0000256" key="4">
    <source>
        <dbReference type="ARBA" id="ARBA00023204"/>
    </source>
</evidence>
<accession>W7UVQ2</accession>
<name>W7UVQ2_RUMFL</name>
<dbReference type="EMBL" id="ATAX01000003">
    <property type="protein sequence ID" value="EWM55244.1"/>
    <property type="molecule type" value="Genomic_DNA"/>
</dbReference>
<dbReference type="GO" id="GO:0003677">
    <property type="term" value="F:DNA binding"/>
    <property type="evidence" value="ECO:0007669"/>
    <property type="project" value="InterPro"/>
</dbReference>
<evidence type="ECO:0000313" key="7">
    <source>
        <dbReference type="Proteomes" id="UP000019365"/>
    </source>
</evidence>
<proteinExistence type="inferred from homology"/>
<keyword evidence="3 5" id="KW-0378">Hydrolase</keyword>
<dbReference type="GO" id="GO:0006284">
    <property type="term" value="P:base-excision repair"/>
    <property type="evidence" value="ECO:0007669"/>
    <property type="project" value="InterPro"/>
</dbReference>
<comment type="caution">
    <text evidence="6">The sequence shown here is derived from an EMBL/GenBank/DDBJ whole genome shotgun (WGS) entry which is preliminary data.</text>
</comment>
<dbReference type="InterPro" id="IPR003180">
    <property type="entry name" value="MPG"/>
</dbReference>
<protein>
    <recommendedName>
        <fullName evidence="5">Putative 3-methyladenine DNA glycosylase</fullName>
        <ecNumber evidence="5">3.2.2.-</ecNumber>
    </recommendedName>
</protein>
<evidence type="ECO:0000313" key="6">
    <source>
        <dbReference type="EMBL" id="EWM55244.1"/>
    </source>
</evidence>
<dbReference type="OrthoDB" id="9794313at2"/>
<dbReference type="AlphaFoldDB" id="W7UVQ2"/>
<dbReference type="Pfam" id="PF02245">
    <property type="entry name" value="Pur_DNA_glyco"/>
    <property type="match status" value="2"/>
</dbReference>
<dbReference type="InterPro" id="IPR036995">
    <property type="entry name" value="MPG_sf"/>
</dbReference>
<evidence type="ECO:0000256" key="5">
    <source>
        <dbReference type="HAMAP-Rule" id="MF_00527"/>
    </source>
</evidence>
<sequence length="172" mass="19847">MNKKIDADFFRRDVLEAAPDLVGKILVHRLPDGTELRERIAETEAYRGEEDKGCHAAKGRTKRTELLYGESGVIYVYLCYGMHWLMNVITGEKDQPQGLLLRAGKRFDGPAKLTKNMKIDGSFNGVSLRENEEIWFEDDGYRPEIRTAPRVGIDYAGEYWKDIEWRFIDGKE</sequence>
<evidence type="ECO:0000256" key="3">
    <source>
        <dbReference type="ARBA" id="ARBA00022801"/>
    </source>
</evidence>
<dbReference type="PATRIC" id="fig|1341157.4.peg.59"/>
<dbReference type="Gene3D" id="3.10.300.10">
    <property type="entry name" value="Methylpurine-DNA glycosylase (MPG)"/>
    <property type="match status" value="2"/>
</dbReference>
<dbReference type="RefSeq" id="WP_037296376.1">
    <property type="nucleotide sequence ID" value="NZ_ATAX01000003.1"/>
</dbReference>
<dbReference type="GO" id="GO:0003905">
    <property type="term" value="F:alkylbase DNA N-glycosylase activity"/>
    <property type="evidence" value="ECO:0007669"/>
    <property type="project" value="InterPro"/>
</dbReference>